<dbReference type="Pfam" id="PF10180">
    <property type="entry name" value="WKF"/>
    <property type="match status" value="1"/>
</dbReference>
<evidence type="ECO:0000313" key="4">
    <source>
        <dbReference type="Proteomes" id="UP001165085"/>
    </source>
</evidence>
<feature type="compositionally biased region" description="Basic residues" evidence="1">
    <location>
        <begin position="10"/>
        <end position="21"/>
    </location>
</feature>
<evidence type="ECO:0000259" key="2">
    <source>
        <dbReference type="Pfam" id="PF10180"/>
    </source>
</evidence>
<comment type="caution">
    <text evidence="3">The sequence shown here is derived from an EMBL/GenBank/DDBJ whole genome shotgun (WGS) entry which is preliminary data.</text>
</comment>
<feature type="region of interest" description="Disordered" evidence="1">
    <location>
        <begin position="150"/>
        <end position="179"/>
    </location>
</feature>
<accession>A0A9W7BNI5</accession>
<sequence>MPKRNAPNPVHKKKNVAKHILKASAMKRSTEGSAGDDAMVAKGSNDPDGEASTPPPQKKKKRREPNKHTKDPSEASNYLVTWALHKKGEPSPWKFNKNTQSWLLRHMYNDSLVNKSTFKALLEYSVGLGEKAKEQKLEEAGKLIEAYKEWEKTEGAEGGGEGGEGGGEEKGEEKEEVKYDGHNFDACGGKMKRKVYKRARLMFDVLKK</sequence>
<feature type="region of interest" description="Disordered" evidence="1">
    <location>
        <begin position="1"/>
        <end position="77"/>
    </location>
</feature>
<gene>
    <name evidence="3" type="ORF">TrST_g1722</name>
</gene>
<proteinExistence type="predicted"/>
<name>A0A9W7BNI5_9STRA</name>
<feature type="compositionally biased region" description="Basic and acidic residues" evidence="1">
    <location>
        <begin position="167"/>
        <end position="179"/>
    </location>
</feature>
<evidence type="ECO:0000256" key="1">
    <source>
        <dbReference type="SAM" id="MobiDB-lite"/>
    </source>
</evidence>
<dbReference type="InterPro" id="IPR019327">
    <property type="entry name" value="WKF"/>
</dbReference>
<reference evidence="4" key="1">
    <citation type="journal article" date="2023" name="Commun. Biol.">
        <title>Genome analysis of Parmales, the sister group of diatoms, reveals the evolutionary specialization of diatoms from phago-mixotrophs to photoautotrophs.</title>
        <authorList>
            <person name="Ban H."/>
            <person name="Sato S."/>
            <person name="Yoshikawa S."/>
            <person name="Yamada K."/>
            <person name="Nakamura Y."/>
            <person name="Ichinomiya M."/>
            <person name="Sato N."/>
            <person name="Blanc-Mathieu R."/>
            <person name="Endo H."/>
            <person name="Kuwata A."/>
            <person name="Ogata H."/>
        </authorList>
    </citation>
    <scope>NUCLEOTIDE SEQUENCE [LARGE SCALE GENOMIC DNA]</scope>
    <source>
        <strain evidence="4">NIES 3701</strain>
    </source>
</reference>
<dbReference type="PANTHER" id="PTHR22306">
    <property type="entry name" value="CHROMOSOME 7 OPEN READING FRAME 50"/>
    <property type="match status" value="1"/>
</dbReference>
<dbReference type="AlphaFoldDB" id="A0A9W7BNI5"/>
<dbReference type="OrthoDB" id="10261563at2759"/>
<evidence type="ECO:0000313" key="3">
    <source>
        <dbReference type="EMBL" id="GMH91170.1"/>
    </source>
</evidence>
<feature type="domain" description="WKF" evidence="2">
    <location>
        <begin position="77"/>
        <end position="141"/>
    </location>
</feature>
<protein>
    <recommendedName>
        <fullName evidence="2">WKF domain-containing protein</fullName>
    </recommendedName>
</protein>
<keyword evidence="4" id="KW-1185">Reference proteome</keyword>
<dbReference type="EMBL" id="BRXY01000382">
    <property type="protein sequence ID" value="GMH91170.1"/>
    <property type="molecule type" value="Genomic_DNA"/>
</dbReference>
<dbReference type="PANTHER" id="PTHR22306:SF2">
    <property type="entry name" value="CHROMOSOME 7 OPEN READING FRAME 50"/>
    <property type="match status" value="1"/>
</dbReference>
<dbReference type="Proteomes" id="UP001165085">
    <property type="component" value="Unassembled WGS sequence"/>
</dbReference>
<organism evidence="3 4">
    <name type="scientific">Triparma strigata</name>
    <dbReference type="NCBI Taxonomy" id="1606541"/>
    <lineage>
        <taxon>Eukaryota</taxon>
        <taxon>Sar</taxon>
        <taxon>Stramenopiles</taxon>
        <taxon>Ochrophyta</taxon>
        <taxon>Bolidophyceae</taxon>
        <taxon>Parmales</taxon>
        <taxon>Triparmaceae</taxon>
        <taxon>Triparma</taxon>
    </lineage>
</organism>
<feature type="compositionally biased region" description="Gly residues" evidence="1">
    <location>
        <begin position="156"/>
        <end position="165"/>
    </location>
</feature>